<evidence type="ECO:0000256" key="6">
    <source>
        <dbReference type="ARBA" id="ARBA00022592"/>
    </source>
</evidence>
<dbReference type="OMA" id="WKHGIET"/>
<dbReference type="AlphaFoldDB" id="A0A8J8TEK9"/>
<keyword evidence="4 7" id="KW-0813">Transport</keyword>
<keyword evidence="6 7" id="KW-0592">Phosphate transport</keyword>
<dbReference type="Proteomes" id="UP000752814">
    <property type="component" value="Unassembled WGS sequence"/>
</dbReference>
<dbReference type="SUPFAM" id="SSF109755">
    <property type="entry name" value="PhoU-like"/>
    <property type="match status" value="1"/>
</dbReference>
<evidence type="ECO:0000256" key="5">
    <source>
        <dbReference type="ARBA" id="ARBA00022490"/>
    </source>
</evidence>
<dbReference type="GO" id="GO:0045936">
    <property type="term" value="P:negative regulation of phosphate metabolic process"/>
    <property type="evidence" value="ECO:0007669"/>
    <property type="project" value="InterPro"/>
</dbReference>
<dbReference type="RefSeq" id="WP_020449281.1">
    <property type="nucleotide sequence ID" value="NZ_CAYAXV010000005.1"/>
</dbReference>
<dbReference type="GO" id="GO:0006817">
    <property type="term" value="P:phosphate ion transport"/>
    <property type="evidence" value="ECO:0007669"/>
    <property type="project" value="UniProtKB-KW"/>
</dbReference>
<gene>
    <name evidence="9" type="ORF">A3207_02740</name>
</gene>
<dbReference type="InterPro" id="IPR038078">
    <property type="entry name" value="PhoU-like_sf"/>
</dbReference>
<dbReference type="Pfam" id="PF01895">
    <property type="entry name" value="PhoU"/>
    <property type="match status" value="2"/>
</dbReference>
<dbReference type="InterPro" id="IPR026022">
    <property type="entry name" value="PhoU_dom"/>
</dbReference>
<comment type="caution">
    <text evidence="9">The sequence shown here is derived from an EMBL/GenBank/DDBJ whole genome shotgun (WGS) entry which is preliminary data.</text>
</comment>
<keyword evidence="5 7" id="KW-0963">Cytoplasm</keyword>
<evidence type="ECO:0000256" key="1">
    <source>
        <dbReference type="ARBA" id="ARBA00004496"/>
    </source>
</evidence>
<name>A0A8J8TEK9_9ARCH</name>
<reference evidence="9" key="1">
    <citation type="submission" date="2016-03" db="EMBL/GenBank/DDBJ databases">
        <authorList>
            <person name="Borrel G."/>
            <person name="Mccann A."/>
            <person name="O'Toole P.W."/>
        </authorList>
    </citation>
    <scope>NUCLEOTIDE SEQUENCE</scope>
    <source>
        <strain evidence="9">183</strain>
    </source>
</reference>
<feature type="domain" description="PhoU" evidence="8">
    <location>
        <begin position="19"/>
        <end position="104"/>
    </location>
</feature>
<evidence type="ECO:0000313" key="10">
    <source>
        <dbReference type="Proteomes" id="UP000752814"/>
    </source>
</evidence>
<organism evidence="9 10">
    <name type="scientific">Candidatus Methanomassiliicoccus intestinalis</name>
    <dbReference type="NCBI Taxonomy" id="1406512"/>
    <lineage>
        <taxon>Archaea</taxon>
        <taxon>Methanobacteriati</taxon>
        <taxon>Thermoplasmatota</taxon>
        <taxon>Thermoplasmata</taxon>
        <taxon>Methanomassiliicoccales</taxon>
        <taxon>Methanomassiliicoccaceae</taxon>
        <taxon>Methanomassiliicoccus</taxon>
    </lineage>
</organism>
<dbReference type="InterPro" id="IPR028366">
    <property type="entry name" value="PhoU"/>
</dbReference>
<proteinExistence type="inferred from homology"/>
<comment type="function">
    <text evidence="7">Plays a role in the regulation of phosphate uptake.</text>
</comment>
<dbReference type="NCBIfam" id="TIGR02135">
    <property type="entry name" value="phoU_full"/>
    <property type="match status" value="1"/>
</dbReference>
<evidence type="ECO:0000256" key="3">
    <source>
        <dbReference type="ARBA" id="ARBA00011738"/>
    </source>
</evidence>
<dbReference type="PANTHER" id="PTHR42930:SF3">
    <property type="entry name" value="PHOSPHATE-SPECIFIC TRANSPORT SYSTEM ACCESSORY PROTEIN PHOU"/>
    <property type="match status" value="1"/>
</dbReference>
<dbReference type="Gene3D" id="1.20.58.220">
    <property type="entry name" value="Phosphate transport system protein phou homolog 2, domain 2"/>
    <property type="match status" value="1"/>
</dbReference>
<dbReference type="GO" id="GO:0005737">
    <property type="term" value="C:cytoplasm"/>
    <property type="evidence" value="ECO:0007669"/>
    <property type="project" value="UniProtKB-SubCell"/>
</dbReference>
<dbReference type="GO" id="GO:0030643">
    <property type="term" value="P:intracellular phosphate ion homeostasis"/>
    <property type="evidence" value="ECO:0007669"/>
    <property type="project" value="InterPro"/>
</dbReference>
<evidence type="ECO:0000256" key="4">
    <source>
        <dbReference type="ARBA" id="ARBA00022448"/>
    </source>
</evidence>
<dbReference type="PANTHER" id="PTHR42930">
    <property type="entry name" value="PHOSPHATE-SPECIFIC TRANSPORT SYSTEM ACCESSORY PROTEIN PHOU"/>
    <property type="match status" value="1"/>
</dbReference>
<protein>
    <recommendedName>
        <fullName evidence="7">Phosphate-specific transport system accessory protein PhoU</fullName>
    </recommendedName>
</protein>
<comment type="subcellular location">
    <subcellularLocation>
        <location evidence="1 7">Cytoplasm</location>
    </subcellularLocation>
</comment>
<comment type="similarity">
    <text evidence="2 7">Belongs to the PhoU family.</text>
</comment>
<evidence type="ECO:0000259" key="8">
    <source>
        <dbReference type="Pfam" id="PF01895"/>
    </source>
</evidence>
<comment type="subunit">
    <text evidence="3 7">Homodimer.</text>
</comment>
<evidence type="ECO:0000313" key="9">
    <source>
        <dbReference type="EMBL" id="TQS82878.1"/>
    </source>
</evidence>
<accession>A0A8J8TEK9</accession>
<dbReference type="PIRSF" id="PIRSF003107">
    <property type="entry name" value="PhoU"/>
    <property type="match status" value="1"/>
</dbReference>
<feature type="domain" description="PhoU" evidence="8">
    <location>
        <begin position="119"/>
        <end position="206"/>
    </location>
</feature>
<dbReference type="GeneID" id="41323815"/>
<dbReference type="EMBL" id="LVVT01000014">
    <property type="protein sequence ID" value="TQS82878.1"/>
    <property type="molecule type" value="Genomic_DNA"/>
</dbReference>
<sequence>MASRTVFTQEMKNLDQEMIQMGALAETMIKTGTKAFVEGDPQYLEEMKNLDYELHVMDQTIEKHCLDIIALHQPLAVDLRTVSSILKIITDLNRIGRYGRDLAETGDPDKSKDVPQALITMIDEVLLLVSDAIRSFVTRDIELAKSISCRDDTIDELWKLTLKESLDYIKENQKCKTSVSVGAEAILASRYLERIADHACNIGDRVVFMISGQRPMI</sequence>
<evidence type="ECO:0000256" key="7">
    <source>
        <dbReference type="PIRNR" id="PIRNR003107"/>
    </source>
</evidence>
<dbReference type="FunFam" id="1.20.58.220:FF:000004">
    <property type="entry name" value="Phosphate-specific transport system accessory protein PhoU"/>
    <property type="match status" value="1"/>
</dbReference>
<evidence type="ECO:0000256" key="2">
    <source>
        <dbReference type="ARBA" id="ARBA00008107"/>
    </source>
</evidence>